<dbReference type="Proteomes" id="UP000095286">
    <property type="component" value="Unplaced"/>
</dbReference>
<protein>
    <submittedName>
        <fullName evidence="2">FH2 domain-containing protein</fullName>
    </submittedName>
</protein>
<organism evidence="1 2">
    <name type="scientific">Rhabditophanes sp. KR3021</name>
    <dbReference type="NCBI Taxonomy" id="114890"/>
    <lineage>
        <taxon>Eukaryota</taxon>
        <taxon>Metazoa</taxon>
        <taxon>Ecdysozoa</taxon>
        <taxon>Nematoda</taxon>
        <taxon>Chromadorea</taxon>
        <taxon>Rhabditida</taxon>
        <taxon>Tylenchina</taxon>
        <taxon>Panagrolaimomorpha</taxon>
        <taxon>Strongyloidoidea</taxon>
        <taxon>Alloionematidae</taxon>
        <taxon>Rhabditophanes</taxon>
    </lineage>
</organism>
<evidence type="ECO:0000313" key="2">
    <source>
        <dbReference type="WBParaSite" id="RSKR_0000262700.1"/>
    </source>
</evidence>
<reference evidence="2" key="1">
    <citation type="submission" date="2016-11" db="UniProtKB">
        <authorList>
            <consortium name="WormBaseParasite"/>
        </authorList>
    </citation>
    <scope>IDENTIFICATION</scope>
    <source>
        <strain evidence="2">KR3021</strain>
    </source>
</reference>
<dbReference type="WBParaSite" id="RSKR_0000262700.1">
    <property type="protein sequence ID" value="RSKR_0000262700.1"/>
    <property type="gene ID" value="RSKR_0000262700"/>
</dbReference>
<proteinExistence type="predicted"/>
<evidence type="ECO:0000313" key="1">
    <source>
        <dbReference type="Proteomes" id="UP000095286"/>
    </source>
</evidence>
<name>A0AC35TPJ0_9BILA</name>
<sequence length="90" mass="10459">MAPINSLTFFKKTTTADKQSKLLKKTIDKEKKRSQLISQYIKDFKQKSNSSDRSDSFLKEFVGDFKKYVEESEAKEAREELAEAMNDVKL</sequence>
<accession>A0AC35TPJ0</accession>